<dbReference type="InterPro" id="IPR036010">
    <property type="entry name" value="2Fe-2S_ferredoxin-like_sf"/>
</dbReference>
<keyword evidence="7" id="KW-0560">Oxidoreductase</keyword>
<evidence type="ECO:0000256" key="2">
    <source>
        <dbReference type="ARBA" id="ARBA00001974"/>
    </source>
</evidence>
<evidence type="ECO:0000256" key="8">
    <source>
        <dbReference type="ARBA" id="ARBA00023004"/>
    </source>
</evidence>
<dbReference type="SUPFAM" id="SSF54292">
    <property type="entry name" value="2Fe-2S ferredoxin-like"/>
    <property type="match status" value="1"/>
</dbReference>
<sequence length="325" mass="34740">MADEWHFGEGWTPMLVEQIRSESRNIVSVTLVDPDGQAVPAWEPGAHIELLLPSGRIRQYSLCGDDQDKTSLTVAVLHEPAGRGGSREVHTTALVGSQIGVRGPRNNFRLAQAHQHLLIAGGIGVTPIVAMARALERAGADWRLVYLGRSGEMAFMAELRDINPGRADIVETDRSGRPDLAASIAGLHSGTAVYCCGPASLLADATRLCELAPADLILRTERFAAASSPGPAAVAGDESIEVELARTGQTVTVAPDRSILESVRDVRPDVPSSCEEGYCGTCETRVLEGTPNHRDDVLGAAEREKGDTMMICVSRAHTPRLLLDL</sequence>
<evidence type="ECO:0000259" key="10">
    <source>
        <dbReference type="PROSITE" id="PS51085"/>
    </source>
</evidence>
<keyword evidence="8" id="KW-0408">Iron</keyword>
<dbReference type="Gene3D" id="2.40.30.10">
    <property type="entry name" value="Translation factors"/>
    <property type="match status" value="1"/>
</dbReference>
<dbReference type="RefSeq" id="WP_245585694.1">
    <property type="nucleotide sequence ID" value="NZ_AUII01000020.1"/>
</dbReference>
<evidence type="ECO:0000256" key="3">
    <source>
        <dbReference type="ARBA" id="ARBA00022630"/>
    </source>
</evidence>
<dbReference type="InterPro" id="IPR001041">
    <property type="entry name" value="2Fe-2S_ferredoxin-type"/>
</dbReference>
<dbReference type="GO" id="GO:0051537">
    <property type="term" value="F:2 iron, 2 sulfur cluster binding"/>
    <property type="evidence" value="ECO:0007669"/>
    <property type="project" value="UniProtKB-KW"/>
</dbReference>
<keyword evidence="9" id="KW-0411">Iron-sulfur</keyword>
<evidence type="ECO:0000256" key="7">
    <source>
        <dbReference type="ARBA" id="ARBA00023002"/>
    </source>
</evidence>
<gene>
    <name evidence="12" type="ORF">PA7_41260</name>
</gene>
<dbReference type="InterPro" id="IPR017938">
    <property type="entry name" value="Riboflavin_synthase-like_b-brl"/>
</dbReference>
<dbReference type="EMBL" id="BJVI01000064">
    <property type="protein sequence ID" value="GEL20289.1"/>
    <property type="molecule type" value="Genomic_DNA"/>
</dbReference>
<keyword evidence="3" id="KW-0285">Flavoprotein</keyword>
<comment type="cofactor">
    <cofactor evidence="1">
        <name>FMN</name>
        <dbReference type="ChEBI" id="CHEBI:58210"/>
    </cofactor>
</comment>
<evidence type="ECO:0000313" key="12">
    <source>
        <dbReference type="EMBL" id="GEL20289.1"/>
    </source>
</evidence>
<dbReference type="InterPro" id="IPR017927">
    <property type="entry name" value="FAD-bd_FR_type"/>
</dbReference>
<feature type="domain" description="2Fe-2S ferredoxin-type" evidence="10">
    <location>
        <begin position="238"/>
        <end position="325"/>
    </location>
</feature>
<dbReference type="PANTHER" id="PTHR47354:SF1">
    <property type="entry name" value="CARNITINE MONOOXYGENASE REDUCTASE SUBUNIT"/>
    <property type="match status" value="1"/>
</dbReference>
<keyword evidence="6" id="KW-0479">Metal-binding</keyword>
<comment type="caution">
    <text evidence="12">The sequence shown here is derived from an EMBL/GenBank/DDBJ whole genome shotgun (WGS) entry which is preliminary data.</text>
</comment>
<dbReference type="InterPro" id="IPR050415">
    <property type="entry name" value="MRET"/>
</dbReference>
<dbReference type="CDD" id="cd00207">
    <property type="entry name" value="fer2"/>
    <property type="match status" value="1"/>
</dbReference>
<dbReference type="PROSITE" id="PS51384">
    <property type="entry name" value="FAD_FR"/>
    <property type="match status" value="1"/>
</dbReference>
<dbReference type="GO" id="GO:0046872">
    <property type="term" value="F:metal ion binding"/>
    <property type="evidence" value="ECO:0007669"/>
    <property type="project" value="UniProtKB-KW"/>
</dbReference>
<reference evidence="12 13" key="1">
    <citation type="submission" date="2019-07" db="EMBL/GenBank/DDBJ databases">
        <title>Whole genome shotgun sequence of Pseudonocardia asaccharolytica NBRC 16224.</title>
        <authorList>
            <person name="Hosoyama A."/>
            <person name="Uohara A."/>
            <person name="Ohji S."/>
            <person name="Ichikawa N."/>
        </authorList>
    </citation>
    <scope>NUCLEOTIDE SEQUENCE [LARGE SCALE GENOMIC DNA]</scope>
    <source>
        <strain evidence="12 13">NBRC 16224</strain>
    </source>
</reference>
<evidence type="ECO:0000256" key="6">
    <source>
        <dbReference type="ARBA" id="ARBA00022723"/>
    </source>
</evidence>
<dbReference type="PANTHER" id="PTHR47354">
    <property type="entry name" value="NADH OXIDOREDUCTASE HCR"/>
    <property type="match status" value="1"/>
</dbReference>
<evidence type="ECO:0000313" key="13">
    <source>
        <dbReference type="Proteomes" id="UP000321328"/>
    </source>
</evidence>
<keyword evidence="5" id="KW-0001">2Fe-2S</keyword>
<keyword evidence="13" id="KW-1185">Reference proteome</keyword>
<dbReference type="GO" id="GO:0016491">
    <property type="term" value="F:oxidoreductase activity"/>
    <property type="evidence" value="ECO:0007669"/>
    <property type="project" value="UniProtKB-KW"/>
</dbReference>
<dbReference type="SUPFAM" id="SSF63380">
    <property type="entry name" value="Riboflavin synthase domain-like"/>
    <property type="match status" value="1"/>
</dbReference>
<dbReference type="CDD" id="cd06185">
    <property type="entry name" value="PDR_like"/>
    <property type="match status" value="1"/>
</dbReference>
<evidence type="ECO:0000256" key="5">
    <source>
        <dbReference type="ARBA" id="ARBA00022714"/>
    </source>
</evidence>
<dbReference type="PRINTS" id="PR00409">
    <property type="entry name" value="PHDIOXRDTASE"/>
</dbReference>
<dbReference type="Proteomes" id="UP000321328">
    <property type="component" value="Unassembled WGS sequence"/>
</dbReference>
<dbReference type="InterPro" id="IPR039261">
    <property type="entry name" value="FNR_nucleotide-bd"/>
</dbReference>
<proteinExistence type="predicted"/>
<dbReference type="STRING" id="1123024.GCA_000423625_03675"/>
<accession>A0A511D673</accession>
<evidence type="ECO:0000256" key="9">
    <source>
        <dbReference type="ARBA" id="ARBA00023014"/>
    </source>
</evidence>
<evidence type="ECO:0000259" key="11">
    <source>
        <dbReference type="PROSITE" id="PS51384"/>
    </source>
</evidence>
<dbReference type="AlphaFoldDB" id="A0A511D673"/>
<dbReference type="Pfam" id="PF00111">
    <property type="entry name" value="Fer2"/>
    <property type="match status" value="1"/>
</dbReference>
<evidence type="ECO:0000256" key="4">
    <source>
        <dbReference type="ARBA" id="ARBA00022643"/>
    </source>
</evidence>
<evidence type="ECO:0000256" key="1">
    <source>
        <dbReference type="ARBA" id="ARBA00001917"/>
    </source>
</evidence>
<comment type="cofactor">
    <cofactor evidence="2">
        <name>FAD</name>
        <dbReference type="ChEBI" id="CHEBI:57692"/>
    </cofactor>
</comment>
<dbReference type="InterPro" id="IPR012675">
    <property type="entry name" value="Beta-grasp_dom_sf"/>
</dbReference>
<organism evidence="12 13">
    <name type="scientific">Pseudonocardia asaccharolytica DSM 44247 = NBRC 16224</name>
    <dbReference type="NCBI Taxonomy" id="1123024"/>
    <lineage>
        <taxon>Bacteria</taxon>
        <taxon>Bacillati</taxon>
        <taxon>Actinomycetota</taxon>
        <taxon>Actinomycetes</taxon>
        <taxon>Pseudonocardiales</taxon>
        <taxon>Pseudonocardiaceae</taxon>
        <taxon>Pseudonocardia</taxon>
    </lineage>
</organism>
<dbReference type="PROSITE" id="PS51085">
    <property type="entry name" value="2FE2S_FER_2"/>
    <property type="match status" value="1"/>
</dbReference>
<dbReference type="InterPro" id="IPR006058">
    <property type="entry name" value="2Fe2S_fd_BS"/>
</dbReference>
<keyword evidence="4" id="KW-0288">FMN</keyword>
<protein>
    <submittedName>
        <fullName evidence="12">Ferredoxin</fullName>
    </submittedName>
</protein>
<feature type="domain" description="FAD-binding FR-type" evidence="11">
    <location>
        <begin position="9"/>
        <end position="111"/>
    </location>
</feature>
<dbReference type="PROSITE" id="PS00197">
    <property type="entry name" value="2FE2S_FER_1"/>
    <property type="match status" value="1"/>
</dbReference>
<dbReference type="InterPro" id="IPR054582">
    <property type="entry name" value="DmmA-like_N"/>
</dbReference>
<dbReference type="SUPFAM" id="SSF52343">
    <property type="entry name" value="Ferredoxin reductase-like, C-terminal NADP-linked domain"/>
    <property type="match status" value="1"/>
</dbReference>
<dbReference type="Gene3D" id="3.10.20.30">
    <property type="match status" value="1"/>
</dbReference>
<dbReference type="Gene3D" id="3.40.50.80">
    <property type="entry name" value="Nucleotide-binding domain of ferredoxin-NADP reductase (FNR) module"/>
    <property type="match status" value="1"/>
</dbReference>
<name>A0A511D673_9PSEU</name>
<dbReference type="Pfam" id="PF22290">
    <property type="entry name" value="DmmA-like_N"/>
    <property type="match status" value="1"/>
</dbReference>